<accession>A0A975BW30</accession>
<reference evidence="1" key="1">
    <citation type="journal article" date="2021" name="Microb. Physiol.">
        <title>Proteogenomic Insights into the Physiology of Marine, Sulfate-Reducing, Filamentous Desulfonema limicola and Desulfonema magnum.</title>
        <authorList>
            <person name="Schnaars V."/>
            <person name="Wohlbrand L."/>
            <person name="Scheve S."/>
            <person name="Hinrichs C."/>
            <person name="Reinhardt R."/>
            <person name="Rabus R."/>
        </authorList>
    </citation>
    <scope>NUCLEOTIDE SEQUENCE</scope>
    <source>
        <strain evidence="1">4be13</strain>
    </source>
</reference>
<dbReference type="AlphaFoldDB" id="A0A975BW30"/>
<dbReference type="EMBL" id="CP061800">
    <property type="protein sequence ID" value="QTA92794.1"/>
    <property type="molecule type" value="Genomic_DNA"/>
</dbReference>
<sequence length="60" mass="6864">MPKLSGDTPVIFNRGANPLKEISGIREADRTTVPPLRQLQKFFDKRKYISYLVVKKTGDE</sequence>
<organism evidence="1 2">
    <name type="scientific">Desulfonema magnum</name>
    <dbReference type="NCBI Taxonomy" id="45655"/>
    <lineage>
        <taxon>Bacteria</taxon>
        <taxon>Pseudomonadati</taxon>
        <taxon>Thermodesulfobacteriota</taxon>
        <taxon>Desulfobacteria</taxon>
        <taxon>Desulfobacterales</taxon>
        <taxon>Desulfococcaceae</taxon>
        <taxon>Desulfonema</taxon>
    </lineage>
</organism>
<protein>
    <submittedName>
        <fullName evidence="1">Uncharacterized protein</fullName>
    </submittedName>
</protein>
<gene>
    <name evidence="1" type="ORF">dnm_088850</name>
</gene>
<evidence type="ECO:0000313" key="1">
    <source>
        <dbReference type="EMBL" id="QTA92794.1"/>
    </source>
</evidence>
<dbReference type="KEGG" id="dmm:dnm_088850"/>
<dbReference type="Proteomes" id="UP000663722">
    <property type="component" value="Chromosome"/>
</dbReference>
<proteinExistence type="predicted"/>
<evidence type="ECO:0000313" key="2">
    <source>
        <dbReference type="Proteomes" id="UP000663722"/>
    </source>
</evidence>
<keyword evidence="2" id="KW-1185">Reference proteome</keyword>
<name>A0A975BW30_9BACT</name>